<dbReference type="InterPro" id="IPR005318">
    <property type="entry name" value="OM_porin_bac"/>
</dbReference>
<comment type="similarity">
    <text evidence="1">Belongs to the outer membrane porin (Opr) (TC 1.B.25) family.</text>
</comment>
<dbReference type="PANTHER" id="PTHR34596">
    <property type="entry name" value="CHITOPORIN"/>
    <property type="match status" value="1"/>
</dbReference>
<organism evidence="4 5">
    <name type="scientific">Acinetobacter soli</name>
    <dbReference type="NCBI Taxonomy" id="487316"/>
    <lineage>
        <taxon>Bacteria</taxon>
        <taxon>Pseudomonadati</taxon>
        <taxon>Pseudomonadota</taxon>
        <taxon>Gammaproteobacteria</taxon>
        <taxon>Moraxellales</taxon>
        <taxon>Moraxellaceae</taxon>
        <taxon>Acinetobacter</taxon>
    </lineage>
</organism>
<evidence type="ECO:0000313" key="4">
    <source>
        <dbReference type="EMBL" id="WND04905.1"/>
    </source>
</evidence>
<reference evidence="4" key="1">
    <citation type="submission" date="2023-09" db="EMBL/GenBank/DDBJ databases">
        <title>Acinetobacter soli.</title>
        <authorList>
            <person name="Kim B."/>
            <person name="Kim D."/>
            <person name="Park D."/>
        </authorList>
    </citation>
    <scope>NUCLEOTIDE SEQUENCE</scope>
    <source>
        <strain evidence="4">2023.05</strain>
    </source>
</reference>
<evidence type="ECO:0000256" key="3">
    <source>
        <dbReference type="ARBA" id="ARBA00022729"/>
    </source>
</evidence>
<proteinExistence type="inferred from homology"/>
<keyword evidence="2" id="KW-0813">Transport</keyword>
<dbReference type="GO" id="GO:0016020">
    <property type="term" value="C:membrane"/>
    <property type="evidence" value="ECO:0007669"/>
    <property type="project" value="InterPro"/>
</dbReference>
<dbReference type="RefSeq" id="WP_055415843.1">
    <property type="nucleotide sequence ID" value="NZ_BKFD01000019.1"/>
</dbReference>
<protein>
    <submittedName>
        <fullName evidence="4">OprD family outer membrane porin</fullName>
    </submittedName>
</protein>
<dbReference type="Gene3D" id="2.40.160.10">
    <property type="entry name" value="Porin"/>
    <property type="match status" value="1"/>
</dbReference>
<evidence type="ECO:0000256" key="1">
    <source>
        <dbReference type="ARBA" id="ARBA00009075"/>
    </source>
</evidence>
<evidence type="ECO:0000313" key="5">
    <source>
        <dbReference type="Proteomes" id="UP001256400"/>
    </source>
</evidence>
<dbReference type="PANTHER" id="PTHR34596:SF2">
    <property type="entry name" value="CHITOPORIN"/>
    <property type="match status" value="1"/>
</dbReference>
<name>A0AB38YUC2_9GAMM</name>
<dbReference type="Pfam" id="PF03573">
    <property type="entry name" value="OprD"/>
    <property type="match status" value="1"/>
</dbReference>
<keyword evidence="3" id="KW-0732">Signal</keyword>
<accession>A0AB38YUC2</accession>
<sequence>MFFISTCSLSVAYADFFKDQKLSVDLRNFYIEREFKDIETENIGSWTQAFMGRYESGYTNTPIQLGVDASAQYALRLNNHNVSRADTIIPYDLDTGRQDRDYAKFGATLKLKYNKTELKIGELLPKNPIVYIDDSRQLLTTYSGAMLESSELEKLKITAGRVTRINARNDDHFRKLSLFRPNAPRYESDGLNLIGLDYMFNTHWTASYWWGQLEDIYRQQYLNFAYSTHVGSTKIKVDARYFHNTEDGQALYGTIDNQAYGVMTTLQDGNHTLMSGVRKNDGASTFPTLAGYVPQPYLHAWSNLGFVKPNELTWHVLYRYDFAGLDMPGLKSTLRYLHGSDITREGFKDNKETEKSISLKYIVPTGQFKGIGLEVMHIRTDLKYGTAYSRGTDYNETRFIATYSYQF</sequence>
<gene>
    <name evidence="4" type="ORF">RHP80_11925</name>
</gene>
<dbReference type="EMBL" id="CP134206">
    <property type="protein sequence ID" value="WND04905.1"/>
    <property type="molecule type" value="Genomic_DNA"/>
</dbReference>
<dbReference type="InterPro" id="IPR023614">
    <property type="entry name" value="Porin_dom_sf"/>
</dbReference>
<dbReference type="Proteomes" id="UP001256400">
    <property type="component" value="Chromosome"/>
</dbReference>
<evidence type="ECO:0000256" key="2">
    <source>
        <dbReference type="ARBA" id="ARBA00022448"/>
    </source>
</evidence>
<dbReference type="AlphaFoldDB" id="A0AB38YUC2"/>
<dbReference type="GO" id="GO:0015288">
    <property type="term" value="F:porin activity"/>
    <property type="evidence" value="ECO:0007669"/>
    <property type="project" value="TreeGrafter"/>
</dbReference>